<accession>A0A1M6DRG2</accession>
<dbReference type="EMBL" id="FQYT01000006">
    <property type="protein sequence ID" value="SHI75791.1"/>
    <property type="molecule type" value="Genomic_DNA"/>
</dbReference>
<dbReference type="STRING" id="1122934.SAMN02745691_00785"/>
<name>A0A1M6DRG2_9FIRM</name>
<evidence type="ECO:0000313" key="1">
    <source>
        <dbReference type="EMBL" id="SHI75791.1"/>
    </source>
</evidence>
<gene>
    <name evidence="1" type="ORF">SAMN02745691_00785</name>
</gene>
<dbReference type="AlphaFoldDB" id="A0A1M6DRG2"/>
<reference evidence="1 2" key="1">
    <citation type="submission" date="2016-11" db="EMBL/GenBank/DDBJ databases">
        <authorList>
            <person name="Jaros S."/>
            <person name="Januszkiewicz K."/>
            <person name="Wedrychowicz H."/>
        </authorList>
    </citation>
    <scope>NUCLEOTIDE SEQUENCE [LARGE SCALE GENOMIC DNA]</scope>
    <source>
        <strain evidence="1 2">DSM 15970</strain>
    </source>
</reference>
<evidence type="ECO:0000313" key="2">
    <source>
        <dbReference type="Proteomes" id="UP000184342"/>
    </source>
</evidence>
<sequence length="62" mass="7571">MKKFRNVNDGTILTEEELNIQRETNYSQLADNWKEEGFYNRDEYIAWLADNYIHTDYEEFEG</sequence>
<organism evidence="1 2">
    <name type="scientific">Parasporobacterium paucivorans DSM 15970</name>
    <dbReference type="NCBI Taxonomy" id="1122934"/>
    <lineage>
        <taxon>Bacteria</taxon>
        <taxon>Bacillati</taxon>
        <taxon>Bacillota</taxon>
        <taxon>Clostridia</taxon>
        <taxon>Lachnospirales</taxon>
        <taxon>Lachnospiraceae</taxon>
        <taxon>Parasporobacterium</taxon>
    </lineage>
</organism>
<proteinExistence type="predicted"/>
<protein>
    <submittedName>
        <fullName evidence="1">Uncharacterized protein</fullName>
    </submittedName>
</protein>
<dbReference type="Proteomes" id="UP000184342">
    <property type="component" value="Unassembled WGS sequence"/>
</dbReference>
<dbReference type="RefSeq" id="WP_073993054.1">
    <property type="nucleotide sequence ID" value="NZ_FQYT01000006.1"/>
</dbReference>
<keyword evidence="2" id="KW-1185">Reference proteome</keyword>